<dbReference type="InterPro" id="IPR045592">
    <property type="entry name" value="DUF6461"/>
</dbReference>
<evidence type="ECO:0000313" key="2">
    <source>
        <dbReference type="Proteomes" id="UP001595690"/>
    </source>
</evidence>
<evidence type="ECO:0000313" key="1">
    <source>
        <dbReference type="EMBL" id="MFC3893080.1"/>
    </source>
</evidence>
<sequence length="322" mass="34755">MSAAPQDVSRVRALLPRSSALRDQLSVTAVDVGAADALARYGAVGLGASLTIAQALGVESSVYPRSLALAVVVARPPWTFVVEPSGTRGTRTETLSRLSDGATAVNVFWNVNFRTGCRYWENQEELASFDLVEEEPRPLSDPRLERLRRGLTFTDPARCKAEALVLLERITGARTDWTTTSHPAAVVTDPDRFTSVDPTWLLSTRAPDLGDVEPAGLDDLAARAVDAACGIAGVDRGSLVEQRDALLTLARDLDVRYLIALVRSLDDQMVDPDEFLHKAEAVAAVRARLADDVAERTAGALVHAIAAVPGGWRQLKRILDRV</sequence>
<comment type="caution">
    <text evidence="1">The sequence shown here is derived from an EMBL/GenBank/DDBJ whole genome shotgun (WGS) entry which is preliminary data.</text>
</comment>
<dbReference type="Proteomes" id="UP001595690">
    <property type="component" value="Unassembled WGS sequence"/>
</dbReference>
<name>A0ABV8BST6_9PSEU</name>
<dbReference type="EMBL" id="JBHRZI010000014">
    <property type="protein sequence ID" value="MFC3893080.1"/>
    <property type="molecule type" value="Genomic_DNA"/>
</dbReference>
<dbReference type="RefSeq" id="WP_382373322.1">
    <property type="nucleotide sequence ID" value="NZ_JBHRZI010000014.1"/>
</dbReference>
<dbReference type="Pfam" id="PF20062">
    <property type="entry name" value="DUF6461"/>
    <property type="match status" value="1"/>
</dbReference>
<gene>
    <name evidence="1" type="ORF">ACFOWZ_16520</name>
</gene>
<proteinExistence type="predicted"/>
<keyword evidence="2" id="KW-1185">Reference proteome</keyword>
<accession>A0ABV8BST6</accession>
<reference evidence="2" key="1">
    <citation type="journal article" date="2019" name="Int. J. Syst. Evol. Microbiol.">
        <title>The Global Catalogue of Microorganisms (GCM) 10K type strain sequencing project: providing services to taxonomists for standard genome sequencing and annotation.</title>
        <authorList>
            <consortium name="The Broad Institute Genomics Platform"/>
            <consortium name="The Broad Institute Genome Sequencing Center for Infectious Disease"/>
            <person name="Wu L."/>
            <person name="Ma J."/>
        </authorList>
    </citation>
    <scope>NUCLEOTIDE SEQUENCE [LARGE SCALE GENOMIC DNA]</scope>
    <source>
        <strain evidence="2">CGMCC 4.7405</strain>
    </source>
</reference>
<organism evidence="1 2">
    <name type="scientific">Lentzea rhizosphaerae</name>
    <dbReference type="NCBI Taxonomy" id="2041025"/>
    <lineage>
        <taxon>Bacteria</taxon>
        <taxon>Bacillati</taxon>
        <taxon>Actinomycetota</taxon>
        <taxon>Actinomycetes</taxon>
        <taxon>Pseudonocardiales</taxon>
        <taxon>Pseudonocardiaceae</taxon>
        <taxon>Lentzea</taxon>
    </lineage>
</organism>
<protein>
    <submittedName>
        <fullName evidence="1">DUF6461 domain-containing protein</fullName>
    </submittedName>
</protein>